<keyword evidence="4" id="KW-0677">Repeat</keyword>
<dbReference type="EMBL" id="CAJOAX010005401">
    <property type="protein sequence ID" value="CAF3946717.1"/>
    <property type="molecule type" value="Genomic_DNA"/>
</dbReference>
<name>A0A815BUJ4_9BILA</name>
<dbReference type="PANTHER" id="PTHR22770:SF13">
    <property type="entry name" value="RING-TYPE DOMAIN-CONTAINING PROTEIN"/>
    <property type="match status" value="1"/>
</dbReference>
<dbReference type="GO" id="GO:0004842">
    <property type="term" value="F:ubiquitin-protein transferase activity"/>
    <property type="evidence" value="ECO:0007669"/>
    <property type="project" value="TreeGrafter"/>
</dbReference>
<evidence type="ECO:0000256" key="2">
    <source>
        <dbReference type="ARBA" id="ARBA00022679"/>
    </source>
</evidence>
<evidence type="ECO:0000256" key="6">
    <source>
        <dbReference type="ARBA" id="ARBA00022786"/>
    </source>
</evidence>
<dbReference type="Proteomes" id="UP000663823">
    <property type="component" value="Unassembled WGS sequence"/>
</dbReference>
<organism evidence="10 12">
    <name type="scientific">Rotaria sordida</name>
    <dbReference type="NCBI Taxonomy" id="392033"/>
    <lineage>
        <taxon>Eukaryota</taxon>
        <taxon>Metazoa</taxon>
        <taxon>Spiralia</taxon>
        <taxon>Gnathifera</taxon>
        <taxon>Rotifera</taxon>
        <taxon>Eurotatoria</taxon>
        <taxon>Bdelloidea</taxon>
        <taxon>Philodinida</taxon>
        <taxon>Philodinidae</taxon>
        <taxon>Rotaria</taxon>
    </lineage>
</organism>
<dbReference type="Gene3D" id="1.20.120.1750">
    <property type="match status" value="1"/>
</dbReference>
<reference evidence="10" key="1">
    <citation type="submission" date="2021-02" db="EMBL/GenBank/DDBJ databases">
        <authorList>
            <person name="Nowell W R."/>
        </authorList>
    </citation>
    <scope>NUCLEOTIDE SEQUENCE</scope>
</reference>
<evidence type="ECO:0000313" key="10">
    <source>
        <dbReference type="EMBL" id="CAF1276553.1"/>
    </source>
</evidence>
<protein>
    <recommendedName>
        <fullName evidence="9">RING-type domain-containing protein</fullName>
    </recommendedName>
</protein>
<evidence type="ECO:0000256" key="5">
    <source>
        <dbReference type="ARBA" id="ARBA00022771"/>
    </source>
</evidence>
<evidence type="ECO:0000313" key="12">
    <source>
        <dbReference type="Proteomes" id="UP000663882"/>
    </source>
</evidence>
<feature type="domain" description="RING-type" evidence="9">
    <location>
        <begin position="91"/>
        <end position="406"/>
    </location>
</feature>
<dbReference type="OrthoDB" id="69641at2759"/>
<evidence type="ECO:0000256" key="3">
    <source>
        <dbReference type="ARBA" id="ARBA00022723"/>
    </source>
</evidence>
<dbReference type="Proteomes" id="UP000663882">
    <property type="component" value="Unassembled WGS sequence"/>
</dbReference>
<dbReference type="GO" id="GO:0097039">
    <property type="term" value="P:protein linear polyubiquitination"/>
    <property type="evidence" value="ECO:0007669"/>
    <property type="project" value="TreeGrafter"/>
</dbReference>
<dbReference type="PROSITE" id="PS51873">
    <property type="entry name" value="TRIAD"/>
    <property type="match status" value="1"/>
</dbReference>
<keyword evidence="3" id="KW-0479">Metal-binding</keyword>
<evidence type="ECO:0000256" key="8">
    <source>
        <dbReference type="SAM" id="MobiDB-lite"/>
    </source>
</evidence>
<keyword evidence="7" id="KW-0862">Zinc</keyword>
<keyword evidence="2" id="KW-0808">Transferase</keyword>
<evidence type="ECO:0000256" key="4">
    <source>
        <dbReference type="ARBA" id="ARBA00022737"/>
    </source>
</evidence>
<keyword evidence="6" id="KW-0833">Ubl conjugation pathway</keyword>
<dbReference type="GO" id="GO:0000151">
    <property type="term" value="C:ubiquitin ligase complex"/>
    <property type="evidence" value="ECO:0007669"/>
    <property type="project" value="TreeGrafter"/>
</dbReference>
<keyword evidence="5" id="KW-0863">Zinc-finger</keyword>
<evidence type="ECO:0000256" key="7">
    <source>
        <dbReference type="ARBA" id="ARBA00022833"/>
    </source>
</evidence>
<dbReference type="GO" id="GO:0043130">
    <property type="term" value="F:ubiquitin binding"/>
    <property type="evidence" value="ECO:0007669"/>
    <property type="project" value="TreeGrafter"/>
</dbReference>
<dbReference type="EMBL" id="CAJNOO010002534">
    <property type="protein sequence ID" value="CAF1276553.1"/>
    <property type="molecule type" value="Genomic_DNA"/>
</dbReference>
<evidence type="ECO:0000313" key="11">
    <source>
        <dbReference type="EMBL" id="CAF3946717.1"/>
    </source>
</evidence>
<dbReference type="GO" id="GO:0043161">
    <property type="term" value="P:proteasome-mediated ubiquitin-dependent protein catabolic process"/>
    <property type="evidence" value="ECO:0007669"/>
    <property type="project" value="TreeGrafter"/>
</dbReference>
<comment type="caution">
    <text evidence="10">The sequence shown here is derived from an EMBL/GenBank/DDBJ whole genome shotgun (WGS) entry which is preliminary data.</text>
</comment>
<comment type="pathway">
    <text evidence="1">Protein modification; protein ubiquitination.</text>
</comment>
<accession>A0A815BUJ4</accession>
<feature type="region of interest" description="Disordered" evidence="8">
    <location>
        <begin position="41"/>
        <end position="74"/>
    </location>
</feature>
<proteinExistence type="predicted"/>
<sequence>MYPSFQRESVIVLGPSQNARLEGYVQFTDERDMQAAIHEMNGKPNLIGPGKLRLSVDDQGKTSTRPNKKENEKKQSTFVLQLSALPPNVDEEIITQDLYEHHLGDYITDVFVFRKTLSSSMPTNVSTDMIEENQINIVKLKTLFIDPDRFRSTPDIQILSPTKDGRVSALILFDDPRDVTAAMEKYAAPDDPDLLKFGAFKLRLVPLLDHNIQLHSALAKAIPNKIQHVIDRIKNDPEFSTIRLIKKVNMKNGQEITYISIRGTNILQIYKARTVFDDLMKGQIFKFQQPSWVYRPSTYSSTYLCDQCMKIYCIPCKAEYHFGITCEQFQQLEKERKEKALLEKNLGKLPFKKCPKCQTLIEKFAGCNAMKCTQCTIAFCWQCLFTDDNDVHYHFNDEKSSCYNHCFDVDIK</sequence>
<dbReference type="InterPro" id="IPR047548">
    <property type="entry name" value="Rcat_RBR_RNF14"/>
</dbReference>
<dbReference type="InterPro" id="IPR051628">
    <property type="entry name" value="LUBAC_E3_Ligases"/>
</dbReference>
<dbReference type="Pfam" id="PF22191">
    <property type="entry name" value="IBR_1"/>
    <property type="match status" value="1"/>
</dbReference>
<dbReference type="CDD" id="cd20335">
    <property type="entry name" value="BRcat_RBR"/>
    <property type="match status" value="1"/>
</dbReference>
<evidence type="ECO:0000256" key="1">
    <source>
        <dbReference type="ARBA" id="ARBA00004906"/>
    </source>
</evidence>
<dbReference type="GO" id="GO:0008270">
    <property type="term" value="F:zinc ion binding"/>
    <property type="evidence" value="ECO:0007669"/>
    <property type="project" value="UniProtKB-KW"/>
</dbReference>
<dbReference type="AlphaFoldDB" id="A0A815BUJ4"/>
<dbReference type="SUPFAM" id="SSF57850">
    <property type="entry name" value="RING/U-box"/>
    <property type="match status" value="1"/>
</dbReference>
<dbReference type="PANTHER" id="PTHR22770">
    <property type="entry name" value="UBIQUITIN CONJUGATING ENZYME 7 INTERACTING PROTEIN-RELATED"/>
    <property type="match status" value="1"/>
</dbReference>
<dbReference type="InterPro" id="IPR044066">
    <property type="entry name" value="TRIAD_supradom"/>
</dbReference>
<dbReference type="CDD" id="cd20354">
    <property type="entry name" value="Rcat_RBR_RNF14"/>
    <property type="match status" value="1"/>
</dbReference>
<gene>
    <name evidence="11" type="ORF">OTI717_LOCUS26161</name>
    <name evidence="10" type="ORF">RFH988_LOCUS28471</name>
</gene>
<evidence type="ECO:0000259" key="9">
    <source>
        <dbReference type="PROSITE" id="PS51873"/>
    </source>
</evidence>